<protein>
    <submittedName>
        <fullName evidence="2">Thioredoxin domain-containing protein</fullName>
    </submittedName>
</protein>
<dbReference type="PANTHER" id="PTHR42899:SF1">
    <property type="entry name" value="SPERMATOGENESIS-ASSOCIATED PROTEIN 20"/>
    <property type="match status" value="1"/>
</dbReference>
<evidence type="ECO:0000313" key="2">
    <source>
        <dbReference type="EMBL" id="QKG79698.1"/>
    </source>
</evidence>
<organism evidence="2 3">
    <name type="scientific">Tenuifilum thalassicum</name>
    <dbReference type="NCBI Taxonomy" id="2590900"/>
    <lineage>
        <taxon>Bacteria</taxon>
        <taxon>Pseudomonadati</taxon>
        <taxon>Bacteroidota</taxon>
        <taxon>Bacteroidia</taxon>
        <taxon>Bacteroidales</taxon>
        <taxon>Tenuifilaceae</taxon>
        <taxon>Tenuifilum</taxon>
    </lineage>
</organism>
<dbReference type="InterPro" id="IPR012341">
    <property type="entry name" value="6hp_glycosidase-like_sf"/>
</dbReference>
<reference evidence="2 3" key="1">
    <citation type="submission" date="2019-07" db="EMBL/GenBank/DDBJ databases">
        <title>Thalassofilum flectens gen. nov., sp. nov., a novel moderate thermophilic anaerobe from a shallow sea hot spring in Kunashir Island (Russia), representing a new family in the order Bacteroidales, and proposal of Thalassofilacea fam. nov.</title>
        <authorList>
            <person name="Kochetkova T.V."/>
            <person name="Podosokorskaya O.A."/>
            <person name="Novikov A."/>
            <person name="Elcheninov A.G."/>
            <person name="Toshchakov S.V."/>
            <person name="Kublanov I.V."/>
        </authorList>
    </citation>
    <scope>NUCLEOTIDE SEQUENCE [LARGE SCALE GENOMIC DNA]</scope>
    <source>
        <strain evidence="2 3">38-H</strain>
    </source>
</reference>
<dbReference type="GO" id="GO:0005975">
    <property type="term" value="P:carbohydrate metabolic process"/>
    <property type="evidence" value="ECO:0007669"/>
    <property type="project" value="InterPro"/>
</dbReference>
<dbReference type="Gene3D" id="3.40.30.10">
    <property type="entry name" value="Glutaredoxin"/>
    <property type="match status" value="1"/>
</dbReference>
<keyword evidence="3" id="KW-1185">Reference proteome</keyword>
<dbReference type="RefSeq" id="WP_173073710.1">
    <property type="nucleotide sequence ID" value="NZ_CP041345.1"/>
</dbReference>
<accession>A0A7D4BE06</accession>
<dbReference type="InterPro" id="IPR008928">
    <property type="entry name" value="6-hairpin_glycosidase_sf"/>
</dbReference>
<name>A0A7D4BE06_9BACT</name>
<feature type="domain" description="Spermatogenesis-associated protein 20-like TRX" evidence="1">
    <location>
        <begin position="10"/>
        <end position="163"/>
    </location>
</feature>
<evidence type="ECO:0000259" key="1">
    <source>
        <dbReference type="Pfam" id="PF03190"/>
    </source>
</evidence>
<dbReference type="SUPFAM" id="SSF52833">
    <property type="entry name" value="Thioredoxin-like"/>
    <property type="match status" value="1"/>
</dbReference>
<proteinExistence type="predicted"/>
<dbReference type="Proteomes" id="UP000500961">
    <property type="component" value="Chromosome"/>
</dbReference>
<dbReference type="EMBL" id="CP041345">
    <property type="protein sequence ID" value="QKG79698.1"/>
    <property type="molecule type" value="Genomic_DNA"/>
</dbReference>
<dbReference type="InterPro" id="IPR024705">
    <property type="entry name" value="Ssp411"/>
</dbReference>
<dbReference type="KEGG" id="ttz:FHG85_05290"/>
<dbReference type="AlphaFoldDB" id="A0A7D4BE06"/>
<dbReference type="SUPFAM" id="SSF48208">
    <property type="entry name" value="Six-hairpin glycosidases"/>
    <property type="match status" value="1"/>
</dbReference>
<sequence length="669" mass="76544">MKNSNSFKPNRLVNEVSPYLLQHAYNPVDWYPWGDEAFEKAKKENKLLLISIGYSSCHWCHVMENESFTDEHVAKIMNERYVCIKVDREERPDIDQIYMNAVQIITGRGGWPLNCFALPDGRPVYGGTYFPKENWASILESLDETWKNEPNKILDVADEISQGISKTEIIHSKVDKDNVDFKNLLQKNLSSCKEQFDLKLGGTRGAPKFPMPGLIKFLLTAGQHSGQKELLEHVFLTLEKIVNGGIYDHIGGGFFRYSVDEKWFVPHFEKMLYDNAQLVEVYSLAYRINPNPTFKKVVEQTISFAERQLQSQQGGFYSSLDADTAGQEGGFYTWQKSELEHCLKDDSELLSVAYGITPVGNWENKNIPFRALTSSQLSSIFGLSEHEVDLKLESGLKKLNDYRSYRVPPIVDDKIITSWNALMISGLITSYNTFAIEHHLDLALGIANYITNNHITDNGEVFRITCKEKTYGAGLLDDYAFTANAFIQLYLTTHDKKWIDLTEKIVGKAFEQFFDDSSGMFFFTPHNTELIVRKMELMDGVMPSASAIMVKVLNQLAEIKNIDSYRKSSYQMLANVSKHIEYGNVFVYEWANQILTTILPTTQIKINTANLQEDERYIKSKIVFPNVLFVNSEDIPNKYLICIGNVCQSPTDNIDDIVKWINAIKFEYY</sequence>
<dbReference type="InterPro" id="IPR036249">
    <property type="entry name" value="Thioredoxin-like_sf"/>
</dbReference>
<evidence type="ECO:0000313" key="3">
    <source>
        <dbReference type="Proteomes" id="UP000500961"/>
    </source>
</evidence>
<dbReference type="CDD" id="cd02955">
    <property type="entry name" value="SSP411"/>
    <property type="match status" value="1"/>
</dbReference>
<dbReference type="Pfam" id="PF03190">
    <property type="entry name" value="Thioredox_DsbH"/>
    <property type="match status" value="1"/>
</dbReference>
<gene>
    <name evidence="2" type="ORF">FHG85_05290</name>
</gene>
<dbReference type="PIRSF" id="PIRSF006402">
    <property type="entry name" value="UCP006402_thioredoxin"/>
    <property type="match status" value="1"/>
</dbReference>
<dbReference type="PANTHER" id="PTHR42899">
    <property type="entry name" value="SPERMATOGENESIS-ASSOCIATED PROTEIN 20"/>
    <property type="match status" value="1"/>
</dbReference>
<dbReference type="Gene3D" id="1.50.10.10">
    <property type="match status" value="1"/>
</dbReference>
<dbReference type="InterPro" id="IPR004879">
    <property type="entry name" value="Ssp411-like_TRX"/>
</dbReference>